<dbReference type="GO" id="GO:0009279">
    <property type="term" value="C:cell outer membrane"/>
    <property type="evidence" value="ECO:0007669"/>
    <property type="project" value="UniProtKB-SubCell"/>
</dbReference>
<dbReference type="Gene3D" id="2.40.160.10">
    <property type="entry name" value="Porin"/>
    <property type="match status" value="1"/>
</dbReference>
<dbReference type="GO" id="GO:0046930">
    <property type="term" value="C:pore complex"/>
    <property type="evidence" value="ECO:0007669"/>
    <property type="project" value="UniProtKB-KW"/>
</dbReference>
<dbReference type="InterPro" id="IPR001897">
    <property type="entry name" value="Porin_gammaproteobac"/>
</dbReference>
<name>A0A1S1HX24_PROST</name>
<dbReference type="SUPFAM" id="SSF56935">
    <property type="entry name" value="Porins"/>
    <property type="match status" value="1"/>
</dbReference>
<evidence type="ECO:0000256" key="1">
    <source>
        <dbReference type="ARBA" id="ARBA00004571"/>
    </source>
</evidence>
<keyword evidence="7 8" id="KW-0998">Cell outer membrane</keyword>
<comment type="subunit">
    <text evidence="8">Homotrimer.</text>
</comment>
<keyword evidence="6 8" id="KW-0472">Membrane</keyword>
<gene>
    <name evidence="10" type="ORF">A3Q29_00785</name>
</gene>
<dbReference type="InterPro" id="IPR013793">
    <property type="entry name" value="Porin_Gram-ve_CS"/>
</dbReference>
<dbReference type="PRINTS" id="PR00182">
    <property type="entry name" value="ECOLNEIPORIN"/>
</dbReference>
<dbReference type="InterPro" id="IPR023614">
    <property type="entry name" value="Porin_dom_sf"/>
</dbReference>
<dbReference type="PANTHER" id="PTHR34501">
    <property type="entry name" value="PROTEIN YDDL-RELATED"/>
    <property type="match status" value="1"/>
</dbReference>
<dbReference type="InterPro" id="IPR050298">
    <property type="entry name" value="Gram-neg_bact_OMP"/>
</dbReference>
<keyword evidence="4 8" id="KW-0812">Transmembrane</keyword>
<dbReference type="PANTHER" id="PTHR34501:SF8">
    <property type="entry name" value="OUTER MEMBRANE PORIN N-RELATED"/>
    <property type="match status" value="1"/>
</dbReference>
<evidence type="ECO:0000313" key="11">
    <source>
        <dbReference type="Proteomes" id="UP000179588"/>
    </source>
</evidence>
<dbReference type="Pfam" id="PF00267">
    <property type="entry name" value="Porin_1"/>
    <property type="match status" value="1"/>
</dbReference>
<evidence type="ECO:0000256" key="5">
    <source>
        <dbReference type="ARBA" id="ARBA00022729"/>
    </source>
</evidence>
<dbReference type="Proteomes" id="UP000179588">
    <property type="component" value="Unassembled WGS sequence"/>
</dbReference>
<evidence type="ECO:0000256" key="6">
    <source>
        <dbReference type="ARBA" id="ARBA00023136"/>
    </source>
</evidence>
<keyword evidence="8" id="KW-0626">Porin</keyword>
<dbReference type="PRINTS" id="PR00183">
    <property type="entry name" value="ECOLIPORIN"/>
</dbReference>
<feature type="signal peptide" evidence="9">
    <location>
        <begin position="1"/>
        <end position="27"/>
    </location>
</feature>
<evidence type="ECO:0000256" key="8">
    <source>
        <dbReference type="RuleBase" id="RU000469"/>
    </source>
</evidence>
<keyword evidence="8" id="KW-0406">Ion transport</keyword>
<sequence>MRVIIMMKRNILAMVIPALLAAGAANAAEVYNKDGNKLDVYGKVDVRHYFASADKGKKSEDGDDSRVRLGVKGDTQITDQLTGFGRFEWETKTNKSESNNENKNRLAYAGLKFADFGSIDYGRNYGVVYDTNAWTDVFPLWGADTMAQTDNFMTSRNRNLLTYRNNNAFGYVDGLSFALQYQGKNGDNNKSGAGMAKDNGDGFGLSTAYDLGWGVTLGGGYSSSSRTPSQQAGSVTTGTGTSAKTYYSATGDRAQAWNVGGKFDANNVYLAAMYGQTQNTSRYGDLDLIANKTENVELVAQYLFDFGLKPSIGYNQSKGKNLGNGYNNQDLVKYISVGSYYYFNKNMSAVVDYKINLLKDNDFTKEYGINTDNVVGLGLVYQF</sequence>
<dbReference type="AlphaFoldDB" id="A0A1S1HX24"/>
<keyword evidence="8" id="KW-0813">Transport</keyword>
<dbReference type="PROSITE" id="PS00576">
    <property type="entry name" value="GRAM_NEG_PORIN"/>
    <property type="match status" value="1"/>
</dbReference>
<proteinExistence type="inferred from homology"/>
<comment type="subcellular location">
    <subcellularLocation>
        <location evidence="1 8">Cell outer membrane</location>
        <topology evidence="1 8">Multi-pass membrane protein</topology>
    </subcellularLocation>
</comment>
<evidence type="ECO:0000313" key="10">
    <source>
        <dbReference type="EMBL" id="OHT25916.1"/>
    </source>
</evidence>
<evidence type="ECO:0000256" key="3">
    <source>
        <dbReference type="ARBA" id="ARBA00022452"/>
    </source>
</evidence>
<protein>
    <submittedName>
        <fullName evidence="10">Porin</fullName>
    </submittedName>
</protein>
<keyword evidence="11" id="KW-1185">Reference proteome</keyword>
<evidence type="ECO:0000256" key="7">
    <source>
        <dbReference type="ARBA" id="ARBA00023237"/>
    </source>
</evidence>
<organism evidence="10 11">
    <name type="scientific">Providencia stuartii</name>
    <dbReference type="NCBI Taxonomy" id="588"/>
    <lineage>
        <taxon>Bacteria</taxon>
        <taxon>Pseudomonadati</taxon>
        <taxon>Pseudomonadota</taxon>
        <taxon>Gammaproteobacteria</taxon>
        <taxon>Enterobacterales</taxon>
        <taxon>Morganellaceae</taxon>
        <taxon>Providencia</taxon>
    </lineage>
</organism>
<dbReference type="InterPro" id="IPR001702">
    <property type="entry name" value="Porin_Gram-ve"/>
</dbReference>
<keyword evidence="5 9" id="KW-0732">Signal</keyword>
<evidence type="ECO:0000256" key="9">
    <source>
        <dbReference type="SAM" id="SignalP"/>
    </source>
</evidence>
<evidence type="ECO:0000256" key="4">
    <source>
        <dbReference type="ARBA" id="ARBA00022692"/>
    </source>
</evidence>
<dbReference type="InterPro" id="IPR033900">
    <property type="entry name" value="Gram_neg_porin_domain"/>
</dbReference>
<dbReference type="GO" id="GO:0015288">
    <property type="term" value="F:porin activity"/>
    <property type="evidence" value="ECO:0007669"/>
    <property type="project" value="UniProtKB-KW"/>
</dbReference>
<comment type="caution">
    <text evidence="10">The sequence shown here is derived from an EMBL/GenBank/DDBJ whole genome shotgun (WGS) entry which is preliminary data.</text>
</comment>
<comment type="similarity">
    <text evidence="2 8">Belongs to the Gram-negative porin family.</text>
</comment>
<dbReference type="CDD" id="cd00342">
    <property type="entry name" value="gram_neg_porins"/>
    <property type="match status" value="1"/>
</dbReference>
<dbReference type="GO" id="GO:0034220">
    <property type="term" value="P:monoatomic ion transmembrane transport"/>
    <property type="evidence" value="ECO:0007669"/>
    <property type="project" value="InterPro"/>
</dbReference>
<accession>A0A1S1HX24</accession>
<feature type="chain" id="PRO_5010369469" evidence="9">
    <location>
        <begin position="28"/>
        <end position="383"/>
    </location>
</feature>
<evidence type="ECO:0000256" key="2">
    <source>
        <dbReference type="ARBA" id="ARBA00007539"/>
    </source>
</evidence>
<keyword evidence="3" id="KW-1134">Transmembrane beta strand</keyword>
<dbReference type="EMBL" id="LVIE01000001">
    <property type="protein sequence ID" value="OHT25916.1"/>
    <property type="molecule type" value="Genomic_DNA"/>
</dbReference>
<reference evidence="10 11" key="1">
    <citation type="submission" date="2016-03" db="EMBL/GenBank/DDBJ databases">
        <title>Genome sequence of Providencia stuartii strain, isolated from the salivary glands of larval Lucilia sericata.</title>
        <authorList>
            <person name="Yuan Y."/>
            <person name="Zhang Y."/>
            <person name="Fu S."/>
            <person name="Crippen T.L."/>
            <person name="Visi D."/>
            <person name="Benbow M.E."/>
            <person name="Allen M."/>
            <person name="Tomberlin J.K."/>
            <person name="Sze S.-H."/>
            <person name="Tarone A.M."/>
        </authorList>
    </citation>
    <scope>NUCLEOTIDE SEQUENCE [LARGE SCALE GENOMIC DNA]</scope>
    <source>
        <strain evidence="10 11">Crippen</strain>
    </source>
</reference>